<gene>
    <name evidence="1" type="ORF">BGC07_05230</name>
</gene>
<keyword evidence="2" id="KW-1185">Reference proteome</keyword>
<proteinExistence type="predicted"/>
<evidence type="ECO:0000313" key="1">
    <source>
        <dbReference type="EMBL" id="ODN42443.1"/>
    </source>
</evidence>
<dbReference type="Proteomes" id="UP000094329">
    <property type="component" value="Unassembled WGS sequence"/>
</dbReference>
<protein>
    <submittedName>
        <fullName evidence="1">Uncharacterized protein</fullName>
    </submittedName>
</protein>
<comment type="caution">
    <text evidence="1">The sequence shown here is derived from an EMBL/GenBank/DDBJ whole genome shotgun (WGS) entry which is preliminary data.</text>
</comment>
<sequence length="208" mass="23042">MNHGEVKARGEGSSDVLASGHNASFHEDQCQFGGCMAIYVKSDDLYGLFHLELTQRNGASFKSWIQKIKQLSQGAPLLFYIGKPHSCDTYPETSVRGCLLRHCREAGLEVADDAVIMLDMKGVTYVRVDSDEMLLTGANPQPILLIKPSKYQTDEEYIIGRGFSVEHYNRLAKDDPDIGPLREAPQLFKKFSETAPQEGASKVDCAVL</sequence>
<evidence type="ECO:0000313" key="2">
    <source>
        <dbReference type="Proteomes" id="UP000094329"/>
    </source>
</evidence>
<dbReference type="EMBL" id="MDTU01000001">
    <property type="protein sequence ID" value="ODN42443.1"/>
    <property type="molecule type" value="Genomic_DNA"/>
</dbReference>
<reference evidence="1 2" key="1">
    <citation type="submission" date="2016-08" db="EMBL/GenBank/DDBJ databases">
        <title>Draft genome sequence of Candidatus Piscirickettsia litoralis, from seawater.</title>
        <authorList>
            <person name="Wan X."/>
            <person name="Lee A.J."/>
            <person name="Hou S."/>
            <person name="Donachie S.P."/>
        </authorList>
    </citation>
    <scope>NUCLEOTIDE SEQUENCE [LARGE SCALE GENOMIC DNA]</scope>
    <source>
        <strain evidence="1 2">Y2</strain>
    </source>
</reference>
<accession>A0ABX3A463</accession>
<organism evidence="1 2">
    <name type="scientific">Piscirickettsia litoralis</name>
    <dbReference type="NCBI Taxonomy" id="1891921"/>
    <lineage>
        <taxon>Bacteria</taxon>
        <taxon>Pseudomonadati</taxon>
        <taxon>Pseudomonadota</taxon>
        <taxon>Gammaproteobacteria</taxon>
        <taxon>Thiotrichales</taxon>
        <taxon>Piscirickettsiaceae</taxon>
        <taxon>Piscirickettsia</taxon>
    </lineage>
</organism>
<name>A0ABX3A463_9GAMM</name>